<dbReference type="InterPro" id="IPR032466">
    <property type="entry name" value="Metal_Hydrolase"/>
</dbReference>
<keyword evidence="3" id="KW-1185">Reference proteome</keyword>
<dbReference type="Proteomes" id="UP000036334">
    <property type="component" value="Unassembled WGS sequence"/>
</dbReference>
<sequence>MQSAPRCIAIRADHVFDGYRFHSGPATIMVEDGQIRAVDFAGAVCPPDMPLVDLGESTLLPGLVDAHAHLCWDPTGNPQDLASDPAEVLLRRARRHAEAALTSGITTIRDLGDRDFATLSLRDEYRQGATVGPELVVAGPPLTRTGGHCWYLGGEADSTEALIDAVQERAARGVDWIKVMATGGFTTVGTDPWRPQYDHDQLAAVVAAAHQVGLPVTAHAHATAGIAEALAAGVDGIEHCTFLSENGPQIDVASPDIIAAIVAQGVWCGITIARVHPGMAQHIVSISRDIRRNIRQLMDSGAHVALSTDAGVSPEKPHNVLPHELVDLSRHGFTGTEVLTCATAAAAASCGLGHRKGRIAPGYDADLLAVAGGVDDHDLAGLCDVKAVWRSGTQVPLHPSDGSPSTSPSR</sequence>
<dbReference type="AlphaFoldDB" id="A0A0I9UME0"/>
<dbReference type="OrthoDB" id="3514520at2"/>
<dbReference type="PATRIC" id="fig|29311.18.peg.4348"/>
<dbReference type="SUPFAM" id="SSF51338">
    <property type="entry name" value="Composite domain of metallo-dependent hydrolases"/>
    <property type="match status" value="1"/>
</dbReference>
<dbReference type="EMBL" id="LDPR01000004">
    <property type="protein sequence ID" value="KLO37703.1"/>
    <property type="molecule type" value="Genomic_DNA"/>
</dbReference>
<comment type="caution">
    <text evidence="2">The sequence shown here is derived from an EMBL/GenBank/DDBJ whole genome shotgun (WGS) entry which is preliminary data.</text>
</comment>
<protein>
    <recommendedName>
        <fullName evidence="1">Amidohydrolase-related domain-containing protein</fullName>
    </recommendedName>
</protein>
<accession>A0A0I9UME0</accession>
<dbReference type="PANTHER" id="PTHR43135">
    <property type="entry name" value="ALPHA-D-RIBOSE 1-METHYLPHOSPHONATE 5-TRIPHOSPHATE DIPHOSPHATASE"/>
    <property type="match status" value="1"/>
</dbReference>
<evidence type="ECO:0000313" key="2">
    <source>
        <dbReference type="EMBL" id="KLO37703.1"/>
    </source>
</evidence>
<dbReference type="Pfam" id="PF01979">
    <property type="entry name" value="Amidohydro_1"/>
    <property type="match status" value="1"/>
</dbReference>
<name>A0A0I9UME0_9MYCO</name>
<feature type="domain" description="Amidohydrolase-related" evidence="1">
    <location>
        <begin position="58"/>
        <end position="393"/>
    </location>
</feature>
<gene>
    <name evidence="2" type="ORF">ABH38_06950</name>
</gene>
<evidence type="ECO:0000259" key="1">
    <source>
        <dbReference type="Pfam" id="PF01979"/>
    </source>
</evidence>
<dbReference type="SUPFAM" id="SSF51556">
    <property type="entry name" value="Metallo-dependent hydrolases"/>
    <property type="match status" value="1"/>
</dbReference>
<dbReference type="STRING" id="1202450.B586_07905"/>
<dbReference type="InterPro" id="IPR051781">
    <property type="entry name" value="Metallo-dep_Hydrolase"/>
</dbReference>
<dbReference type="CDD" id="cd01299">
    <property type="entry name" value="Met_dep_hydrolase_A"/>
    <property type="match status" value="1"/>
</dbReference>
<dbReference type="InterPro" id="IPR011059">
    <property type="entry name" value="Metal-dep_hydrolase_composite"/>
</dbReference>
<dbReference type="InterPro" id="IPR057744">
    <property type="entry name" value="OTAase-like"/>
</dbReference>
<dbReference type="InterPro" id="IPR006680">
    <property type="entry name" value="Amidohydro-rel"/>
</dbReference>
<dbReference type="RefSeq" id="WP_047314910.1">
    <property type="nucleotide sequence ID" value="NZ_LDPQ01000009.1"/>
</dbReference>
<organism evidence="2 3">
    <name type="scientific">Mycobacterium haemophilum</name>
    <dbReference type="NCBI Taxonomy" id="29311"/>
    <lineage>
        <taxon>Bacteria</taxon>
        <taxon>Bacillati</taxon>
        <taxon>Actinomycetota</taxon>
        <taxon>Actinomycetes</taxon>
        <taxon>Mycobacteriales</taxon>
        <taxon>Mycobacteriaceae</taxon>
        <taxon>Mycobacterium</taxon>
    </lineage>
</organism>
<proteinExistence type="predicted"/>
<reference evidence="2 3" key="1">
    <citation type="submission" date="2015-05" db="EMBL/GenBank/DDBJ databases">
        <title>Genome sequence of Mycobacterium haemophilum.</title>
        <authorList>
            <person name="Greninger A.L."/>
            <person name="Cunningham G."/>
            <person name="Miller S."/>
        </authorList>
    </citation>
    <scope>NUCLEOTIDE SEQUENCE [LARGE SCALE GENOMIC DNA]</scope>
    <source>
        <strain evidence="3">UC1</strain>
    </source>
</reference>
<dbReference type="PANTHER" id="PTHR43135:SF3">
    <property type="entry name" value="ALPHA-D-RIBOSE 1-METHYLPHOSPHONATE 5-TRIPHOSPHATE DIPHOSPHATASE"/>
    <property type="match status" value="1"/>
</dbReference>
<dbReference type="Gene3D" id="3.20.20.140">
    <property type="entry name" value="Metal-dependent hydrolases"/>
    <property type="match status" value="1"/>
</dbReference>
<evidence type="ECO:0000313" key="3">
    <source>
        <dbReference type="Proteomes" id="UP000036334"/>
    </source>
</evidence>
<dbReference type="Gene3D" id="2.30.40.10">
    <property type="entry name" value="Urease, subunit C, domain 1"/>
    <property type="match status" value="1"/>
</dbReference>
<dbReference type="GO" id="GO:0016810">
    <property type="term" value="F:hydrolase activity, acting on carbon-nitrogen (but not peptide) bonds"/>
    <property type="evidence" value="ECO:0007669"/>
    <property type="project" value="InterPro"/>
</dbReference>